<dbReference type="RefSeq" id="WP_174625249.1">
    <property type="nucleotide sequence ID" value="NZ_CADCXN010000047.1"/>
</dbReference>
<reference evidence="1 2" key="1">
    <citation type="submission" date="2020-02" db="EMBL/GenBank/DDBJ databases">
        <authorList>
            <person name="Hogendoorn C."/>
        </authorList>
    </citation>
    <scope>NUCLEOTIDE SEQUENCE [LARGE SCALE GENOMIC DNA]</scope>
    <source>
        <strain evidence="1">METHB21</strain>
    </source>
</reference>
<name>A0A8S0Y9K7_9GAMM</name>
<evidence type="ECO:0000313" key="2">
    <source>
        <dbReference type="Proteomes" id="UP000494216"/>
    </source>
</evidence>
<evidence type="ECO:0000313" key="1">
    <source>
        <dbReference type="EMBL" id="CAA9890308.1"/>
    </source>
</evidence>
<dbReference type="SUPFAM" id="SSF75005">
    <property type="entry name" value="Arabinanase/levansucrase/invertase"/>
    <property type="match status" value="1"/>
</dbReference>
<dbReference type="Proteomes" id="UP000494216">
    <property type="component" value="Unassembled WGS sequence"/>
</dbReference>
<comment type="caution">
    <text evidence="1">The sequence shown here is derived from an EMBL/GenBank/DDBJ whole genome shotgun (WGS) entry which is preliminary data.</text>
</comment>
<dbReference type="AlphaFoldDB" id="A0A8S0Y9K7"/>
<dbReference type="EMBL" id="CADCXN010000047">
    <property type="protein sequence ID" value="CAA9890308.1"/>
    <property type="molecule type" value="Genomic_DNA"/>
</dbReference>
<keyword evidence="2" id="KW-1185">Reference proteome</keyword>
<dbReference type="Gene3D" id="2.115.10.20">
    <property type="entry name" value="Glycosyl hydrolase domain, family 43"/>
    <property type="match status" value="1"/>
</dbReference>
<sequence length="90" mass="10271">MNLSLTPTTEFRTLLFPASESEHSEIEDARFVRFVDDNDEATYYVTYTAYNDVTILPNLIKTADFVTFRAITLNGKAVRNGRAWSFSPAR</sequence>
<organism evidence="1 2">
    <name type="scientific">Candidatus Methylobacter favarea</name>
    <dbReference type="NCBI Taxonomy" id="2707345"/>
    <lineage>
        <taxon>Bacteria</taxon>
        <taxon>Pseudomonadati</taxon>
        <taxon>Pseudomonadota</taxon>
        <taxon>Gammaproteobacteria</taxon>
        <taxon>Methylococcales</taxon>
        <taxon>Methylococcaceae</taxon>
        <taxon>Methylobacter</taxon>
    </lineage>
</organism>
<accession>A0A8S0Y9K7</accession>
<protein>
    <submittedName>
        <fullName evidence="1">Uncharacterized protein</fullName>
    </submittedName>
</protein>
<dbReference type="InterPro" id="IPR023296">
    <property type="entry name" value="Glyco_hydro_beta-prop_sf"/>
</dbReference>
<proteinExistence type="predicted"/>
<gene>
    <name evidence="1" type="ORF">METHB2_20139</name>
</gene>